<dbReference type="AlphaFoldDB" id="A0AAW1Q2Y4"/>
<comment type="caution">
    <text evidence="3">The sequence shown here is derived from an EMBL/GenBank/DDBJ whole genome shotgun (WGS) entry which is preliminary data.</text>
</comment>
<evidence type="ECO:0000313" key="3">
    <source>
        <dbReference type="EMBL" id="KAK9815167.1"/>
    </source>
</evidence>
<evidence type="ECO:0000313" key="4">
    <source>
        <dbReference type="Proteomes" id="UP001465755"/>
    </source>
</evidence>
<dbReference type="Gene3D" id="2.30.180.10">
    <property type="entry name" value="FAS1 domain"/>
    <property type="match status" value="1"/>
</dbReference>
<dbReference type="PANTHER" id="PTHR10900">
    <property type="entry name" value="PERIOSTIN-RELATED"/>
    <property type="match status" value="1"/>
</dbReference>
<proteinExistence type="predicted"/>
<keyword evidence="4" id="KW-1185">Reference proteome</keyword>
<feature type="domain" description="FAS1" evidence="2">
    <location>
        <begin position="29"/>
        <end position="177"/>
    </location>
</feature>
<sequence length="186" mass="19763">MKLLSAAAVLAVLLAGAAPVALAQSSNPQFATYADFQSATNYTIFNALLRTTGLLDQLQNSIYNLTIFAPTDDAFQALATANQVDLIPMLAGSDMTDIFKYHFISTTTPISAISFANGQQLPTWLTEDNQALNVSFQGSGPTLNLAVVGGNPYNVVGFQNYDIGVGQGYIQGINGVLIPPKDFSYT</sequence>
<accession>A0AAW1Q2Y4</accession>
<keyword evidence="1" id="KW-0732">Signal</keyword>
<evidence type="ECO:0000256" key="1">
    <source>
        <dbReference type="SAM" id="SignalP"/>
    </source>
</evidence>
<dbReference type="PROSITE" id="PS50213">
    <property type="entry name" value="FAS1"/>
    <property type="match status" value="1"/>
</dbReference>
<dbReference type="SMART" id="SM00554">
    <property type="entry name" value="FAS1"/>
    <property type="match status" value="1"/>
</dbReference>
<dbReference type="InterPro" id="IPR036378">
    <property type="entry name" value="FAS1_dom_sf"/>
</dbReference>
<protein>
    <recommendedName>
        <fullName evidence="2">FAS1 domain-containing protein</fullName>
    </recommendedName>
</protein>
<reference evidence="3 4" key="1">
    <citation type="journal article" date="2024" name="Nat. Commun.">
        <title>Phylogenomics reveals the evolutionary origins of lichenization in chlorophyte algae.</title>
        <authorList>
            <person name="Puginier C."/>
            <person name="Libourel C."/>
            <person name="Otte J."/>
            <person name="Skaloud P."/>
            <person name="Haon M."/>
            <person name="Grisel S."/>
            <person name="Petersen M."/>
            <person name="Berrin J.G."/>
            <person name="Delaux P.M."/>
            <person name="Dal Grande F."/>
            <person name="Keller J."/>
        </authorList>
    </citation>
    <scope>NUCLEOTIDE SEQUENCE [LARGE SCALE GENOMIC DNA]</scope>
    <source>
        <strain evidence="3 4">SAG 2036</strain>
    </source>
</reference>
<dbReference type="Pfam" id="PF02469">
    <property type="entry name" value="Fasciclin"/>
    <property type="match status" value="1"/>
</dbReference>
<feature type="signal peptide" evidence="1">
    <location>
        <begin position="1"/>
        <end position="23"/>
    </location>
</feature>
<evidence type="ECO:0000259" key="2">
    <source>
        <dbReference type="PROSITE" id="PS50213"/>
    </source>
</evidence>
<dbReference type="EMBL" id="JALJOQ010000001">
    <property type="protein sequence ID" value="KAK9815167.1"/>
    <property type="molecule type" value="Genomic_DNA"/>
</dbReference>
<dbReference type="Proteomes" id="UP001465755">
    <property type="component" value="Unassembled WGS sequence"/>
</dbReference>
<feature type="chain" id="PRO_5044013521" description="FAS1 domain-containing protein" evidence="1">
    <location>
        <begin position="24"/>
        <end position="186"/>
    </location>
</feature>
<dbReference type="SUPFAM" id="SSF82153">
    <property type="entry name" value="FAS1 domain"/>
    <property type="match status" value="1"/>
</dbReference>
<dbReference type="InterPro" id="IPR050904">
    <property type="entry name" value="Adhesion/Biosynth-related"/>
</dbReference>
<dbReference type="InterPro" id="IPR000782">
    <property type="entry name" value="FAS1_domain"/>
</dbReference>
<organism evidence="3 4">
    <name type="scientific">Symbiochloris irregularis</name>
    <dbReference type="NCBI Taxonomy" id="706552"/>
    <lineage>
        <taxon>Eukaryota</taxon>
        <taxon>Viridiplantae</taxon>
        <taxon>Chlorophyta</taxon>
        <taxon>core chlorophytes</taxon>
        <taxon>Trebouxiophyceae</taxon>
        <taxon>Trebouxiales</taxon>
        <taxon>Trebouxiaceae</taxon>
        <taxon>Symbiochloris</taxon>
    </lineage>
</organism>
<gene>
    <name evidence="3" type="ORF">WJX73_009422</name>
</gene>
<name>A0AAW1Q2Y4_9CHLO</name>